<dbReference type="EMBL" id="CM020618">
    <property type="protein sequence ID" value="KAK1862400.1"/>
    <property type="molecule type" value="Genomic_DNA"/>
</dbReference>
<dbReference type="Proteomes" id="UP000798662">
    <property type="component" value="Chromosome 1"/>
</dbReference>
<proteinExistence type="predicted"/>
<comment type="caution">
    <text evidence="1">The sequence shown here is derived from an EMBL/GenBank/DDBJ whole genome shotgun (WGS) entry which is preliminary data.</text>
</comment>
<sequence length="265" mass="28134">MTMAAFASVAPVGVSTFAPGASLSTGRPGAGAVAAPSTSRSAARMTFSSGSPSGGETIDFSDVDVTDAGAQFSGMVFTPDTADAPLSRANVGFSQACQDAVNNQIQVEYTASYAYHAMFAYFNRDTVALPGFAKYFEEQSLEERTHADEFMRYMNKRGGQVVLKPLAVPSMSFNNTDGTSDAVYAMDLHLQLEKFVWAKLEEVAAAANADNDLSLADLIDDYVQEQVQAVKKAADMVAQLKRVGTPHAVGASVSWTFFAVLPFAS</sequence>
<reference evidence="1" key="1">
    <citation type="submission" date="2019-11" db="EMBL/GenBank/DDBJ databases">
        <title>Nori genome reveals adaptations in red seaweeds to the harsh intertidal environment.</title>
        <authorList>
            <person name="Wang D."/>
            <person name="Mao Y."/>
        </authorList>
    </citation>
    <scope>NUCLEOTIDE SEQUENCE</scope>
    <source>
        <tissue evidence="1">Gametophyte</tissue>
    </source>
</reference>
<protein>
    <submittedName>
        <fullName evidence="1">Uncharacterized protein</fullName>
    </submittedName>
</protein>
<evidence type="ECO:0000313" key="1">
    <source>
        <dbReference type="EMBL" id="KAK1862400.1"/>
    </source>
</evidence>
<accession>A0ACC3BXD4</accession>
<organism evidence="1 2">
    <name type="scientific">Pyropia yezoensis</name>
    <name type="common">Susabi-nori</name>
    <name type="synonym">Porphyra yezoensis</name>
    <dbReference type="NCBI Taxonomy" id="2788"/>
    <lineage>
        <taxon>Eukaryota</taxon>
        <taxon>Rhodophyta</taxon>
        <taxon>Bangiophyceae</taxon>
        <taxon>Bangiales</taxon>
        <taxon>Bangiaceae</taxon>
        <taxon>Pyropia</taxon>
    </lineage>
</organism>
<evidence type="ECO:0000313" key="2">
    <source>
        <dbReference type="Proteomes" id="UP000798662"/>
    </source>
</evidence>
<name>A0ACC3BXD4_PYRYE</name>
<keyword evidence="2" id="KW-1185">Reference proteome</keyword>
<gene>
    <name evidence="1" type="ORF">I4F81_004974</name>
</gene>